<proteinExistence type="inferred from homology"/>
<dbReference type="SUPFAM" id="SSF52402">
    <property type="entry name" value="Adenine nucleotide alpha hydrolases-like"/>
    <property type="match status" value="1"/>
</dbReference>
<keyword evidence="9" id="KW-0067">ATP-binding</keyword>
<dbReference type="Pfam" id="PF03054">
    <property type="entry name" value="tRNA_Me_trans"/>
    <property type="match status" value="1"/>
</dbReference>
<keyword evidence="5" id="KW-0820">tRNA-binding</keyword>
<protein>
    <recommendedName>
        <fullName evidence="4">tRNA-5-taurinomethyluridine 2-sulfurtransferase</fullName>
        <ecNumber evidence="4">2.8.1.14</ecNumber>
    </recommendedName>
</protein>
<evidence type="ECO:0000256" key="8">
    <source>
        <dbReference type="ARBA" id="ARBA00022741"/>
    </source>
</evidence>
<comment type="similarity">
    <text evidence="3">Belongs to the MnmA/TRMU family.</text>
</comment>
<evidence type="ECO:0000256" key="7">
    <source>
        <dbReference type="ARBA" id="ARBA00022694"/>
    </source>
</evidence>
<dbReference type="Gene3D" id="3.40.50.620">
    <property type="entry name" value="HUPs"/>
    <property type="match status" value="1"/>
</dbReference>
<dbReference type="GO" id="GO:0002143">
    <property type="term" value="P:tRNA wobble position uridine thiolation"/>
    <property type="evidence" value="ECO:0007669"/>
    <property type="project" value="TreeGrafter"/>
</dbReference>
<comment type="caution">
    <text evidence="15">The sequence shown here is derived from an EMBL/GenBank/DDBJ whole genome shotgun (WGS) entry which is preliminary data.</text>
</comment>
<dbReference type="Pfam" id="PF20259">
    <property type="entry name" value="tRNA_Me_trans_M"/>
    <property type="match status" value="1"/>
</dbReference>
<dbReference type="SMR" id="A0A482WP65"/>
<evidence type="ECO:0000256" key="1">
    <source>
        <dbReference type="ARBA" id="ARBA00003986"/>
    </source>
</evidence>
<dbReference type="GO" id="GO:0061708">
    <property type="term" value="F:tRNA-5-taurinomethyluridine 2-sulfurtransferase"/>
    <property type="evidence" value="ECO:0007669"/>
    <property type="project" value="UniProtKB-EC"/>
</dbReference>
<evidence type="ECO:0000256" key="2">
    <source>
        <dbReference type="ARBA" id="ARBA00004173"/>
    </source>
</evidence>
<evidence type="ECO:0000256" key="12">
    <source>
        <dbReference type="ARBA" id="ARBA00049564"/>
    </source>
</evidence>
<dbReference type="PANTHER" id="PTHR11933">
    <property type="entry name" value="TRNA 5-METHYLAMINOMETHYL-2-THIOURIDYLATE -METHYLTRANSFERASE"/>
    <property type="match status" value="1"/>
</dbReference>
<dbReference type="GO" id="GO:0000049">
    <property type="term" value="F:tRNA binding"/>
    <property type="evidence" value="ECO:0007669"/>
    <property type="project" value="UniProtKB-KW"/>
</dbReference>
<keyword evidence="11" id="KW-1015">Disulfide bond</keyword>
<dbReference type="NCBIfam" id="TIGR00420">
    <property type="entry name" value="trmU"/>
    <property type="match status" value="1"/>
</dbReference>
<name>A0A482WP65_LAOST</name>
<evidence type="ECO:0000256" key="6">
    <source>
        <dbReference type="ARBA" id="ARBA00022679"/>
    </source>
</evidence>
<dbReference type="PANTHER" id="PTHR11933:SF5">
    <property type="entry name" value="MITOCHONDRIAL TRNA-SPECIFIC 2-THIOURIDYLASE 1"/>
    <property type="match status" value="1"/>
</dbReference>
<keyword evidence="8" id="KW-0547">Nucleotide-binding</keyword>
<evidence type="ECO:0000256" key="11">
    <source>
        <dbReference type="ARBA" id="ARBA00023157"/>
    </source>
</evidence>
<sequence length="388" mass="44066">MHLLRKFSRKVALGISGGVDSAVSGLLLKQKGFEVIGVFMRNWDQLEEQGYCKSNQDEEDAKWVCTKLDIPFKSVNYIKDYWNSVFSELIQQYINGCTPNPDILCNKHIKFGKFYDYAQNVLDCDYIATGHYANCSIDFMKQSSPENRAVHLLKAKDQRKDQTFFLCNISQNALSRTIFPLGNLTKRQVKKIAVESSLKRLADKKESVGICFVGTRSFKSFISEYIPPSPGCFIDIESGKVVGKHNGRHNFTIGQRCNLQGTEKPYYVVQKLKDSQDMHVAMGRDHRALFSNYFETELAHWISDVPRQLVEPVSGVFECEFRFQHTHPLRKCTVMRTNSKLIVNSLDEVSSLAPGQYAVFYLGDRCLGGAVISDTGPSNYILQSNKIE</sequence>
<keyword evidence="16" id="KW-1185">Reference proteome</keyword>
<dbReference type="NCBIfam" id="NF001138">
    <property type="entry name" value="PRK00143.1"/>
    <property type="match status" value="1"/>
</dbReference>
<comment type="subcellular location">
    <subcellularLocation>
        <location evidence="2">Mitochondrion</location>
    </subcellularLocation>
</comment>
<evidence type="ECO:0000259" key="13">
    <source>
        <dbReference type="Pfam" id="PF20258"/>
    </source>
</evidence>
<dbReference type="STRING" id="195883.A0A482WP65"/>
<accession>A0A482WP65</accession>
<evidence type="ECO:0000259" key="14">
    <source>
        <dbReference type="Pfam" id="PF20259"/>
    </source>
</evidence>
<dbReference type="InterPro" id="IPR004506">
    <property type="entry name" value="MnmA-like"/>
</dbReference>
<dbReference type="CDD" id="cd01998">
    <property type="entry name" value="MnmA_TRMU-like"/>
    <property type="match status" value="1"/>
</dbReference>
<dbReference type="OrthoDB" id="3685at2759"/>
<dbReference type="EC" id="2.8.1.14" evidence="4"/>
<gene>
    <name evidence="15" type="ORF">LSTR_LSTR009774</name>
</gene>
<comment type="catalytic activity">
    <reaction evidence="12">
        <text>5-taurinomethyluridine(34) in tRNA + S-sulfanyl-L-cysteinyl-[protein] + AH2 + ATP = 5-taurinomethyl-2-thiouridine(34) in tRNA + L-cysteinyl-[protein] + A + AMP + diphosphate + H(+)</text>
        <dbReference type="Rhea" id="RHEA:47040"/>
        <dbReference type="Rhea" id="RHEA-COMP:10131"/>
        <dbReference type="Rhea" id="RHEA-COMP:11726"/>
        <dbReference type="Rhea" id="RHEA-COMP:11732"/>
        <dbReference type="Rhea" id="RHEA-COMP:11733"/>
        <dbReference type="ChEBI" id="CHEBI:13193"/>
        <dbReference type="ChEBI" id="CHEBI:15378"/>
        <dbReference type="ChEBI" id="CHEBI:17499"/>
        <dbReference type="ChEBI" id="CHEBI:29950"/>
        <dbReference type="ChEBI" id="CHEBI:30616"/>
        <dbReference type="ChEBI" id="CHEBI:33019"/>
        <dbReference type="ChEBI" id="CHEBI:61963"/>
        <dbReference type="ChEBI" id="CHEBI:87171"/>
        <dbReference type="ChEBI" id="CHEBI:87172"/>
        <dbReference type="ChEBI" id="CHEBI:456215"/>
        <dbReference type="EC" id="2.8.1.14"/>
    </reaction>
</comment>
<feature type="domain" description="tRNA-specific 2-thiouridylase MnmA-like central" evidence="14">
    <location>
        <begin position="219"/>
        <end position="281"/>
    </location>
</feature>
<evidence type="ECO:0000256" key="5">
    <source>
        <dbReference type="ARBA" id="ARBA00022555"/>
    </source>
</evidence>
<dbReference type="Gene3D" id="2.30.30.280">
    <property type="entry name" value="Adenine nucleotide alpha hydrolases-like domains"/>
    <property type="match status" value="1"/>
</dbReference>
<comment type="function">
    <text evidence="1">Catalyzes the 2-thiolation of uridine at the wobble position (U34) of mitochondrial tRNA(Lys), tRNA(Glu) and tRNA(Gln). Required for the formation of 5-taurinomethyl-2-thiouridine (tm5s2U) of mitochondrial tRNA(Lys), tRNA(Glu), and tRNA(Gln) at the wobble position. ATP is required to activate the C2 atom of the wobble base.</text>
</comment>
<evidence type="ECO:0000256" key="3">
    <source>
        <dbReference type="ARBA" id="ARBA00006191"/>
    </source>
</evidence>
<dbReference type="InterPro" id="IPR046884">
    <property type="entry name" value="MnmA-like_central"/>
</dbReference>
<dbReference type="AlphaFoldDB" id="A0A482WP65"/>
<feature type="domain" description="tRNA-specific 2-thiouridylase MnmA-like C-terminal" evidence="13">
    <location>
        <begin position="296"/>
        <end position="372"/>
    </location>
</feature>
<keyword evidence="10" id="KW-0694">RNA-binding</keyword>
<reference evidence="15 16" key="1">
    <citation type="journal article" date="2017" name="Gigascience">
        <title>Genome sequence of the small brown planthopper, Laodelphax striatellus.</title>
        <authorList>
            <person name="Zhu J."/>
            <person name="Jiang F."/>
            <person name="Wang X."/>
            <person name="Yang P."/>
            <person name="Bao Y."/>
            <person name="Zhao W."/>
            <person name="Wang W."/>
            <person name="Lu H."/>
            <person name="Wang Q."/>
            <person name="Cui N."/>
            <person name="Li J."/>
            <person name="Chen X."/>
            <person name="Luo L."/>
            <person name="Yu J."/>
            <person name="Kang L."/>
            <person name="Cui F."/>
        </authorList>
    </citation>
    <scope>NUCLEOTIDE SEQUENCE [LARGE SCALE GENOMIC DNA]</scope>
    <source>
        <strain evidence="15">Lst14</strain>
    </source>
</reference>
<dbReference type="InterPro" id="IPR014729">
    <property type="entry name" value="Rossmann-like_a/b/a_fold"/>
</dbReference>
<dbReference type="HAMAP" id="MF_00144">
    <property type="entry name" value="tRNA_thiouridyl_MnmA"/>
    <property type="match status" value="1"/>
</dbReference>
<dbReference type="InParanoid" id="A0A482WP65"/>
<dbReference type="FunFam" id="2.30.30.280:FF:000001">
    <property type="entry name" value="tRNA-specific 2-thiouridylase MnmA"/>
    <property type="match status" value="1"/>
</dbReference>
<evidence type="ECO:0000313" key="15">
    <source>
        <dbReference type="EMBL" id="RZF35389.1"/>
    </source>
</evidence>
<evidence type="ECO:0000313" key="16">
    <source>
        <dbReference type="Proteomes" id="UP000291343"/>
    </source>
</evidence>
<dbReference type="Pfam" id="PF20258">
    <property type="entry name" value="tRNA_Me_trans_C"/>
    <property type="match status" value="1"/>
</dbReference>
<dbReference type="FunCoup" id="A0A482WP65">
    <property type="interactions" value="1515"/>
</dbReference>
<dbReference type="GO" id="GO:0005739">
    <property type="term" value="C:mitochondrion"/>
    <property type="evidence" value="ECO:0007669"/>
    <property type="project" value="UniProtKB-SubCell"/>
</dbReference>
<evidence type="ECO:0000256" key="10">
    <source>
        <dbReference type="ARBA" id="ARBA00022884"/>
    </source>
</evidence>
<evidence type="ECO:0000256" key="4">
    <source>
        <dbReference type="ARBA" id="ARBA00011953"/>
    </source>
</evidence>
<dbReference type="Proteomes" id="UP000291343">
    <property type="component" value="Unassembled WGS sequence"/>
</dbReference>
<dbReference type="InterPro" id="IPR046885">
    <property type="entry name" value="MnmA-like_C"/>
</dbReference>
<dbReference type="InterPro" id="IPR023382">
    <property type="entry name" value="MnmA-like_central_sf"/>
</dbReference>
<dbReference type="EMBL" id="QKKF02028513">
    <property type="protein sequence ID" value="RZF35389.1"/>
    <property type="molecule type" value="Genomic_DNA"/>
</dbReference>
<organism evidence="15 16">
    <name type="scientific">Laodelphax striatellus</name>
    <name type="common">Small brown planthopper</name>
    <name type="synonym">Delphax striatella</name>
    <dbReference type="NCBI Taxonomy" id="195883"/>
    <lineage>
        <taxon>Eukaryota</taxon>
        <taxon>Metazoa</taxon>
        <taxon>Ecdysozoa</taxon>
        <taxon>Arthropoda</taxon>
        <taxon>Hexapoda</taxon>
        <taxon>Insecta</taxon>
        <taxon>Pterygota</taxon>
        <taxon>Neoptera</taxon>
        <taxon>Paraneoptera</taxon>
        <taxon>Hemiptera</taxon>
        <taxon>Auchenorrhyncha</taxon>
        <taxon>Fulgoroidea</taxon>
        <taxon>Delphacidae</taxon>
        <taxon>Criomorphinae</taxon>
        <taxon>Laodelphax</taxon>
    </lineage>
</organism>
<evidence type="ECO:0000256" key="9">
    <source>
        <dbReference type="ARBA" id="ARBA00022840"/>
    </source>
</evidence>
<dbReference type="FunFam" id="3.40.50.620:FF:000104">
    <property type="entry name" value="Mitochondrial tRNA-specific 2-thiouridylase 1"/>
    <property type="match status" value="1"/>
</dbReference>
<dbReference type="Gene3D" id="2.40.30.10">
    <property type="entry name" value="Translation factors"/>
    <property type="match status" value="1"/>
</dbReference>
<keyword evidence="7" id="KW-0819">tRNA processing</keyword>
<keyword evidence="6" id="KW-0808">Transferase</keyword>
<dbReference type="GO" id="GO:0005524">
    <property type="term" value="F:ATP binding"/>
    <property type="evidence" value="ECO:0007669"/>
    <property type="project" value="UniProtKB-KW"/>
</dbReference>